<evidence type="ECO:0000313" key="1">
    <source>
        <dbReference type="EMBL" id="MPN29842.1"/>
    </source>
</evidence>
<dbReference type="InterPro" id="IPR026906">
    <property type="entry name" value="LRR_5"/>
</dbReference>
<comment type="caution">
    <text evidence="1">The sequence shown here is derived from an EMBL/GenBank/DDBJ whole genome shotgun (WGS) entry which is preliminary data.</text>
</comment>
<reference evidence="1" key="1">
    <citation type="submission" date="2019-08" db="EMBL/GenBank/DDBJ databases">
        <authorList>
            <person name="Kucharzyk K."/>
            <person name="Murdoch R.W."/>
            <person name="Higgins S."/>
            <person name="Loffler F."/>
        </authorList>
    </citation>
    <scope>NUCLEOTIDE SEQUENCE</scope>
</reference>
<dbReference type="Gene3D" id="3.80.10.10">
    <property type="entry name" value="Ribonuclease Inhibitor"/>
    <property type="match status" value="1"/>
</dbReference>
<accession>A0A645GV15</accession>
<dbReference type="EMBL" id="VSSQ01080712">
    <property type="protein sequence ID" value="MPN29842.1"/>
    <property type="molecule type" value="Genomic_DNA"/>
</dbReference>
<gene>
    <name evidence="1" type="ORF">SDC9_177295</name>
</gene>
<dbReference type="SUPFAM" id="SSF52058">
    <property type="entry name" value="L domain-like"/>
    <property type="match status" value="1"/>
</dbReference>
<dbReference type="AlphaFoldDB" id="A0A645GV15"/>
<dbReference type="Pfam" id="PF13306">
    <property type="entry name" value="LRR_5"/>
    <property type="match status" value="1"/>
</dbReference>
<proteinExistence type="predicted"/>
<dbReference type="InterPro" id="IPR032675">
    <property type="entry name" value="LRR_dom_sf"/>
</dbReference>
<protein>
    <recommendedName>
        <fullName evidence="2">Leucine-rich repeat domain-containing protein</fullName>
    </recommendedName>
</protein>
<evidence type="ECO:0008006" key="2">
    <source>
        <dbReference type="Google" id="ProtNLM"/>
    </source>
</evidence>
<name>A0A645GV15_9ZZZZ</name>
<organism evidence="1">
    <name type="scientific">bioreactor metagenome</name>
    <dbReference type="NCBI Taxonomy" id="1076179"/>
    <lineage>
        <taxon>unclassified sequences</taxon>
        <taxon>metagenomes</taxon>
        <taxon>ecological metagenomes</taxon>
    </lineage>
</organism>
<sequence length="138" mass="14281">MRYPQGKNGTSYTVPAGTTDLRVNAFKGSVYLEEIALPTSLAVMGAGAMQNCMGLRRVTMADDIAMTAIPENAFMNCYLLADFNVADGISAIGDNALAYCGKLTGIRIPDGVTSIGANTFSGCGALSIYGSTGSYAQA</sequence>